<gene>
    <name evidence="1" type="ORF">ANN_04967</name>
</gene>
<evidence type="ECO:0000313" key="2">
    <source>
        <dbReference type="Proteomes" id="UP001148838"/>
    </source>
</evidence>
<dbReference type="Proteomes" id="UP001148838">
    <property type="component" value="Unassembled WGS sequence"/>
</dbReference>
<accession>A0ABQ8TBG2</accession>
<dbReference type="InterPro" id="IPR043502">
    <property type="entry name" value="DNA/RNA_pol_sf"/>
</dbReference>
<protein>
    <submittedName>
        <fullName evidence="1">Uncharacterized protein</fullName>
    </submittedName>
</protein>
<evidence type="ECO:0000313" key="1">
    <source>
        <dbReference type="EMBL" id="KAJ4443299.1"/>
    </source>
</evidence>
<organism evidence="1 2">
    <name type="scientific">Periplaneta americana</name>
    <name type="common">American cockroach</name>
    <name type="synonym">Blatta americana</name>
    <dbReference type="NCBI Taxonomy" id="6978"/>
    <lineage>
        <taxon>Eukaryota</taxon>
        <taxon>Metazoa</taxon>
        <taxon>Ecdysozoa</taxon>
        <taxon>Arthropoda</taxon>
        <taxon>Hexapoda</taxon>
        <taxon>Insecta</taxon>
        <taxon>Pterygota</taxon>
        <taxon>Neoptera</taxon>
        <taxon>Polyneoptera</taxon>
        <taxon>Dictyoptera</taxon>
        <taxon>Blattodea</taxon>
        <taxon>Blattoidea</taxon>
        <taxon>Blattidae</taxon>
        <taxon>Blattinae</taxon>
        <taxon>Periplaneta</taxon>
    </lineage>
</organism>
<dbReference type="EMBL" id="JAJSOF020000013">
    <property type="protein sequence ID" value="KAJ4443299.1"/>
    <property type="molecule type" value="Genomic_DNA"/>
</dbReference>
<dbReference type="SUPFAM" id="SSF56672">
    <property type="entry name" value="DNA/RNA polymerases"/>
    <property type="match status" value="1"/>
</dbReference>
<comment type="caution">
    <text evidence="1">The sequence shown here is derived from an EMBL/GenBank/DDBJ whole genome shotgun (WGS) entry which is preliminary data.</text>
</comment>
<name>A0ABQ8TBG2_PERAM</name>
<reference evidence="1 2" key="1">
    <citation type="journal article" date="2022" name="Allergy">
        <title>Genome assembly and annotation of Periplaneta americana reveal a comprehensive cockroach allergen profile.</title>
        <authorList>
            <person name="Wang L."/>
            <person name="Xiong Q."/>
            <person name="Saelim N."/>
            <person name="Wang L."/>
            <person name="Nong W."/>
            <person name="Wan A.T."/>
            <person name="Shi M."/>
            <person name="Liu X."/>
            <person name="Cao Q."/>
            <person name="Hui J.H.L."/>
            <person name="Sookrung N."/>
            <person name="Leung T.F."/>
            <person name="Tungtrongchitr A."/>
            <person name="Tsui S.K.W."/>
        </authorList>
    </citation>
    <scope>NUCLEOTIDE SEQUENCE [LARGE SCALE GENOMIC DNA]</scope>
    <source>
        <strain evidence="1">PWHHKU_190912</strain>
    </source>
</reference>
<dbReference type="InterPro" id="IPR023211">
    <property type="entry name" value="DNA_pol_palm_dom_sf"/>
</dbReference>
<keyword evidence="2" id="KW-1185">Reference proteome</keyword>
<dbReference type="Gene3D" id="3.90.1600.10">
    <property type="entry name" value="Palm domain of DNA polymerase"/>
    <property type="match status" value="1"/>
</dbReference>
<sequence length="137" mass="16003">MQLLYYDTDSLVLFFVRSPTHPLRVMVEDPAILPLLDFEKTPENYVIKMYGTHKKPGLWADEVNYRRIVELVGQRAKTYAVRFGEGDSQIKNKGVTAASLVEDTERRISFEDYKKCLFENEPLYVQQYLIHSTKHSL</sequence>
<proteinExistence type="predicted"/>